<keyword evidence="3" id="KW-1185">Reference proteome</keyword>
<proteinExistence type="predicted"/>
<feature type="transmembrane region" description="Helical" evidence="1">
    <location>
        <begin position="73"/>
        <end position="90"/>
    </location>
</feature>
<organism evidence="2 3">
    <name type="scientific">Fictibacillus enclensis</name>
    <dbReference type="NCBI Taxonomy" id="1017270"/>
    <lineage>
        <taxon>Bacteria</taxon>
        <taxon>Bacillati</taxon>
        <taxon>Bacillota</taxon>
        <taxon>Bacilli</taxon>
        <taxon>Bacillales</taxon>
        <taxon>Fictibacillaceae</taxon>
        <taxon>Fictibacillus</taxon>
    </lineage>
</organism>
<dbReference type="AlphaFoldDB" id="A0A0V8J7F4"/>
<evidence type="ECO:0000313" key="3">
    <source>
        <dbReference type="Proteomes" id="UP000054099"/>
    </source>
</evidence>
<dbReference type="EMBL" id="LNQN01000002">
    <property type="protein sequence ID" value="KSU83111.1"/>
    <property type="molecule type" value="Genomic_DNA"/>
</dbReference>
<protein>
    <submittedName>
        <fullName evidence="2">Uncharacterized protein</fullName>
    </submittedName>
</protein>
<keyword evidence="1" id="KW-0472">Membrane</keyword>
<name>A0A0V8J7F4_9BACL</name>
<reference evidence="2 3" key="1">
    <citation type="journal article" date="2014" name="Antonie Van Leeuwenhoek">
        <title>Fictibacillus enclensis sp. nov., isolated from marine sediment.</title>
        <authorList>
            <person name="Dastager S.G."/>
            <person name="Mawlankar R."/>
            <person name="Srinivasan K."/>
            <person name="Tang S.K."/>
            <person name="Lee J.C."/>
            <person name="Ramana V.V."/>
            <person name="Shouche Y.S."/>
        </authorList>
    </citation>
    <scope>NUCLEOTIDE SEQUENCE [LARGE SCALE GENOMIC DNA]</scope>
    <source>
        <strain evidence="2 3">NIO-1003</strain>
    </source>
</reference>
<dbReference type="Proteomes" id="UP000054099">
    <property type="component" value="Unassembled WGS sequence"/>
</dbReference>
<evidence type="ECO:0000313" key="2">
    <source>
        <dbReference type="EMBL" id="KSU83111.1"/>
    </source>
</evidence>
<gene>
    <name evidence="2" type="ORF">AS030_11015</name>
</gene>
<comment type="caution">
    <text evidence="2">The sequence shown here is derived from an EMBL/GenBank/DDBJ whole genome shotgun (WGS) entry which is preliminary data.</text>
</comment>
<sequence length="100" mass="11444">MGCLGSIFRFTLLLVCLLPLMWTGFLSIYTFFTALFGGSWGNFGKAFFIWMILSYIIGWLFDAKWEDTDMGDPFLGVVLELCSIMVYRTVNRVGRMVTRG</sequence>
<feature type="transmembrane region" description="Helical" evidence="1">
    <location>
        <begin position="12"/>
        <end position="36"/>
    </location>
</feature>
<accession>A0A0V8J7F4</accession>
<keyword evidence="1" id="KW-0812">Transmembrane</keyword>
<evidence type="ECO:0000256" key="1">
    <source>
        <dbReference type="SAM" id="Phobius"/>
    </source>
</evidence>
<feature type="transmembrane region" description="Helical" evidence="1">
    <location>
        <begin position="43"/>
        <end position="61"/>
    </location>
</feature>
<keyword evidence="1" id="KW-1133">Transmembrane helix</keyword>